<organism evidence="2">
    <name type="scientific">Erythrolobus madagascarensis</name>
    <dbReference type="NCBI Taxonomy" id="708628"/>
    <lineage>
        <taxon>Eukaryota</taxon>
        <taxon>Rhodophyta</taxon>
        <taxon>Bangiophyceae</taxon>
        <taxon>Porphyridiales</taxon>
        <taxon>Porphyridiaceae</taxon>
        <taxon>Erythrolobus</taxon>
    </lineage>
</organism>
<reference evidence="2" key="1">
    <citation type="submission" date="2021-01" db="EMBL/GenBank/DDBJ databases">
        <authorList>
            <person name="Corre E."/>
            <person name="Pelletier E."/>
            <person name="Niang G."/>
            <person name="Scheremetjew M."/>
            <person name="Finn R."/>
            <person name="Kale V."/>
            <person name="Holt S."/>
            <person name="Cochrane G."/>
            <person name="Meng A."/>
            <person name="Brown T."/>
            <person name="Cohen L."/>
        </authorList>
    </citation>
    <scope>NUCLEOTIDE SEQUENCE</scope>
    <source>
        <strain evidence="2">CCMP3276</strain>
    </source>
</reference>
<dbReference type="EMBL" id="HBFE01002230">
    <property type="protein sequence ID" value="CAD8725385.1"/>
    <property type="molecule type" value="Transcribed_RNA"/>
</dbReference>
<sequence length="122" mass="13979">MLAFLVRDFLRLAVPKEVPSFNPTLAQRNQQMRAVVPHVHGNPSANHLLLRRNHRLCATKKAQKNNQKRRTSQKREQSAAKSTFTHAHTQTNTTSQTFRHCFRVAFVFGGSSFKRNRLAQGD</sequence>
<feature type="compositionally biased region" description="Basic residues" evidence="1">
    <location>
        <begin position="60"/>
        <end position="72"/>
    </location>
</feature>
<name>A0A7S0T8I2_9RHOD</name>
<evidence type="ECO:0000313" key="2">
    <source>
        <dbReference type="EMBL" id="CAD8725385.1"/>
    </source>
</evidence>
<proteinExistence type="predicted"/>
<accession>A0A7S0T8I2</accession>
<dbReference type="AlphaFoldDB" id="A0A7S0T8I2"/>
<gene>
    <name evidence="2" type="ORF">EMAD1354_LOCUS1465</name>
</gene>
<protein>
    <submittedName>
        <fullName evidence="2">Uncharacterized protein</fullName>
    </submittedName>
</protein>
<feature type="region of interest" description="Disordered" evidence="1">
    <location>
        <begin position="60"/>
        <end position="94"/>
    </location>
</feature>
<evidence type="ECO:0000256" key="1">
    <source>
        <dbReference type="SAM" id="MobiDB-lite"/>
    </source>
</evidence>
<feature type="compositionally biased region" description="Low complexity" evidence="1">
    <location>
        <begin position="82"/>
        <end position="94"/>
    </location>
</feature>